<keyword evidence="3" id="KW-1185">Reference proteome</keyword>
<gene>
    <name evidence="2" type="ORF">PV08_00239</name>
</gene>
<protein>
    <recommendedName>
        <fullName evidence="1">AB hydrolase-1 domain-containing protein</fullName>
    </recommendedName>
</protein>
<dbReference type="AlphaFoldDB" id="A0A0D2BM43"/>
<dbReference type="SUPFAM" id="SSF53474">
    <property type="entry name" value="alpha/beta-Hydrolases"/>
    <property type="match status" value="1"/>
</dbReference>
<feature type="domain" description="AB hydrolase-1" evidence="1">
    <location>
        <begin position="60"/>
        <end position="172"/>
    </location>
</feature>
<accession>A0A0D2BM43</accession>
<dbReference type="GO" id="GO:0017171">
    <property type="term" value="F:serine hydrolase activity"/>
    <property type="evidence" value="ECO:0007669"/>
    <property type="project" value="TreeGrafter"/>
</dbReference>
<dbReference type="GeneID" id="27327322"/>
<dbReference type="Pfam" id="PF00561">
    <property type="entry name" value="Abhydrolase_1"/>
    <property type="match status" value="1"/>
</dbReference>
<dbReference type="PANTHER" id="PTHR46331">
    <property type="entry name" value="VALACYCLOVIR HYDROLASE"/>
    <property type="match status" value="1"/>
</dbReference>
<name>A0A0D2BM43_9EURO</name>
<dbReference type="EMBL" id="KN847492">
    <property type="protein sequence ID" value="KIW19665.1"/>
    <property type="molecule type" value="Genomic_DNA"/>
</dbReference>
<dbReference type="HOGENOM" id="CLU_020336_47_1_1"/>
<dbReference type="OrthoDB" id="190201at2759"/>
<organism evidence="2 3">
    <name type="scientific">Exophiala spinifera</name>
    <dbReference type="NCBI Taxonomy" id="91928"/>
    <lineage>
        <taxon>Eukaryota</taxon>
        <taxon>Fungi</taxon>
        <taxon>Dikarya</taxon>
        <taxon>Ascomycota</taxon>
        <taxon>Pezizomycotina</taxon>
        <taxon>Eurotiomycetes</taxon>
        <taxon>Chaetothyriomycetidae</taxon>
        <taxon>Chaetothyriales</taxon>
        <taxon>Herpotrichiellaceae</taxon>
        <taxon>Exophiala</taxon>
    </lineage>
</organism>
<dbReference type="Proteomes" id="UP000053328">
    <property type="component" value="Unassembled WGS sequence"/>
</dbReference>
<dbReference type="RefSeq" id="XP_016239881.1">
    <property type="nucleotide sequence ID" value="XM_016374605.1"/>
</dbReference>
<evidence type="ECO:0000313" key="3">
    <source>
        <dbReference type="Proteomes" id="UP000053328"/>
    </source>
</evidence>
<dbReference type="InterPro" id="IPR000073">
    <property type="entry name" value="AB_hydrolase_1"/>
</dbReference>
<dbReference type="PANTHER" id="PTHR46331:SF2">
    <property type="entry name" value="VALACYCLOVIR HYDROLASE"/>
    <property type="match status" value="1"/>
</dbReference>
<evidence type="ECO:0000313" key="2">
    <source>
        <dbReference type="EMBL" id="KIW19665.1"/>
    </source>
</evidence>
<proteinExistence type="predicted"/>
<dbReference type="VEuPathDB" id="FungiDB:PV08_00239"/>
<reference evidence="2 3" key="1">
    <citation type="submission" date="2015-01" db="EMBL/GenBank/DDBJ databases">
        <title>The Genome Sequence of Exophiala spinifera CBS89968.</title>
        <authorList>
            <consortium name="The Broad Institute Genomics Platform"/>
            <person name="Cuomo C."/>
            <person name="de Hoog S."/>
            <person name="Gorbushina A."/>
            <person name="Stielow B."/>
            <person name="Teixiera M."/>
            <person name="Abouelleil A."/>
            <person name="Chapman S.B."/>
            <person name="Priest M."/>
            <person name="Young S.K."/>
            <person name="Wortman J."/>
            <person name="Nusbaum C."/>
            <person name="Birren B."/>
        </authorList>
    </citation>
    <scope>NUCLEOTIDE SEQUENCE [LARGE SCALE GENOMIC DNA]</scope>
    <source>
        <strain evidence="2 3">CBS 89968</strain>
    </source>
</reference>
<evidence type="ECO:0000259" key="1">
    <source>
        <dbReference type="Pfam" id="PF00561"/>
    </source>
</evidence>
<dbReference type="InterPro" id="IPR029058">
    <property type="entry name" value="AB_hydrolase_fold"/>
</dbReference>
<dbReference type="Gene3D" id="3.40.50.1820">
    <property type="entry name" value="alpha/beta hydrolase"/>
    <property type="match status" value="1"/>
</dbReference>
<sequence length="292" mass="32621">MSEDHTLSKAAYKAPWQTMPSLPPLPEPKFNGTAPINGVNLWYATFGADLSESRSAGLSPVVFLHGGFGNSQYFAHQIKHLENGPYTLITVDSRAHGRSSDDLSRPLSYDAMALDVIALMDFLDIDRFSTVGWSDGGCLGFDLAMNYSQRIDRVFAFGGSYSPENLNATVMESETFSLYMRWVQDDFKRLSPSSGTFEDFEDRMMAMWSTEPAWTADSFQKIPSLFDDPNAPIIWIVAGDSEEAVSRTTPLDLHNWIWGSALVTLPSVSHFAMFQDPTTFSLLLSRLLEIKR</sequence>
<dbReference type="STRING" id="91928.A0A0D2BM43"/>